<proteinExistence type="predicted"/>
<dbReference type="PROSITE" id="PS01124">
    <property type="entry name" value="HTH_ARAC_FAMILY_2"/>
    <property type="match status" value="1"/>
</dbReference>
<keyword evidence="2 6" id="KW-0238">DNA-binding</keyword>
<dbReference type="PRINTS" id="PR00032">
    <property type="entry name" value="HTHARAC"/>
</dbReference>
<name>A0A1H7QD17_9BURK</name>
<dbReference type="GO" id="GO:0003700">
    <property type="term" value="F:DNA-binding transcription factor activity"/>
    <property type="evidence" value="ECO:0007669"/>
    <property type="project" value="InterPro"/>
</dbReference>
<evidence type="ECO:0000256" key="4">
    <source>
        <dbReference type="ARBA" id="ARBA00023163"/>
    </source>
</evidence>
<keyword evidence="4" id="KW-0804">Transcription</keyword>
<dbReference type="PANTHER" id="PTHR46796">
    <property type="entry name" value="HTH-TYPE TRANSCRIPTIONAL ACTIVATOR RHAS-RELATED"/>
    <property type="match status" value="1"/>
</dbReference>
<evidence type="ECO:0000256" key="1">
    <source>
        <dbReference type="ARBA" id="ARBA00023015"/>
    </source>
</evidence>
<dbReference type="PROSITE" id="PS00041">
    <property type="entry name" value="HTH_ARAC_FAMILY_1"/>
    <property type="match status" value="1"/>
</dbReference>
<dbReference type="AlphaFoldDB" id="A0A1H7QD17"/>
<dbReference type="InterPro" id="IPR020449">
    <property type="entry name" value="Tscrpt_reg_AraC-type_HTH"/>
</dbReference>
<evidence type="ECO:0000256" key="2">
    <source>
        <dbReference type="ARBA" id="ARBA00023125"/>
    </source>
</evidence>
<dbReference type="Gene3D" id="1.10.10.60">
    <property type="entry name" value="Homeodomain-like"/>
    <property type="match status" value="1"/>
</dbReference>
<dbReference type="SUPFAM" id="SSF51215">
    <property type="entry name" value="Regulatory protein AraC"/>
    <property type="match status" value="1"/>
</dbReference>
<sequence length="318" mass="35204">MDQLNEYLEDFHANAVVTGHFTLRAPWSFDKDAVQGVPFRICRGAPYYLSLEGQSPVLVQPGDVVLLPHGDWHRMSSDPDHPPISFNSILAEKGLVPKYDTPLEFEAGGGGAACELHTAIVGFPNAKRHPLFGILPALIHIRADDPAVSPWLKSTLQTFIEESMSCQPGWTIAAARLSDVLFVQMIRAHVFQHSQTTASWLRGLFDPQIGKTILAIRRDPGSAWNLSTLAETAGMSRSRFAARFTELVEMAPMAYVTDVRMHFAAHELTARPTRISTIASRVGYESEKSFTRAFKRWCGLSPGAYASHHSDPRDGIRP</sequence>
<dbReference type="InterPro" id="IPR009057">
    <property type="entry name" value="Homeodomain-like_sf"/>
</dbReference>
<dbReference type="InterPro" id="IPR018060">
    <property type="entry name" value="HTH_AraC"/>
</dbReference>
<gene>
    <name evidence="6" type="ORF">SAMN05192542_10833</name>
</gene>
<dbReference type="RefSeq" id="WP_243842513.1">
    <property type="nucleotide sequence ID" value="NZ_FNSR01000002.1"/>
</dbReference>
<dbReference type="SUPFAM" id="SSF46689">
    <property type="entry name" value="Homeodomain-like"/>
    <property type="match status" value="2"/>
</dbReference>
<keyword evidence="3" id="KW-0010">Activator</keyword>
<protein>
    <submittedName>
        <fullName evidence="6">AraC-type DNA-binding protein</fullName>
    </submittedName>
</protein>
<evidence type="ECO:0000259" key="5">
    <source>
        <dbReference type="PROSITE" id="PS01124"/>
    </source>
</evidence>
<dbReference type="PANTHER" id="PTHR46796:SF7">
    <property type="entry name" value="ARAC FAMILY TRANSCRIPTIONAL REGULATOR"/>
    <property type="match status" value="1"/>
</dbReference>
<dbReference type="InterPro" id="IPR032783">
    <property type="entry name" value="AraC_lig"/>
</dbReference>
<dbReference type="EMBL" id="FOAJ01000008">
    <property type="protein sequence ID" value="SEL45554.1"/>
    <property type="molecule type" value="Genomic_DNA"/>
</dbReference>
<dbReference type="STRING" id="416943.SAMN05445871_4662"/>
<accession>A0A1H7QD17</accession>
<keyword evidence="7" id="KW-1185">Reference proteome</keyword>
<dbReference type="Pfam" id="PF12852">
    <property type="entry name" value="Cupin_6"/>
    <property type="match status" value="1"/>
</dbReference>
<evidence type="ECO:0000313" key="6">
    <source>
        <dbReference type="EMBL" id="SEL45554.1"/>
    </source>
</evidence>
<dbReference type="Pfam" id="PF12833">
    <property type="entry name" value="HTH_18"/>
    <property type="match status" value="1"/>
</dbReference>
<dbReference type="InterPro" id="IPR050204">
    <property type="entry name" value="AraC_XylS_family_regulators"/>
</dbReference>
<evidence type="ECO:0000256" key="3">
    <source>
        <dbReference type="ARBA" id="ARBA00023159"/>
    </source>
</evidence>
<dbReference type="SMART" id="SM00342">
    <property type="entry name" value="HTH_ARAC"/>
    <property type="match status" value="1"/>
</dbReference>
<dbReference type="GO" id="GO:0043565">
    <property type="term" value="F:sequence-specific DNA binding"/>
    <property type="evidence" value="ECO:0007669"/>
    <property type="project" value="InterPro"/>
</dbReference>
<organism evidence="6 7">
    <name type="scientific">Paraburkholderia caballeronis</name>
    <dbReference type="NCBI Taxonomy" id="416943"/>
    <lineage>
        <taxon>Bacteria</taxon>
        <taxon>Pseudomonadati</taxon>
        <taxon>Pseudomonadota</taxon>
        <taxon>Betaproteobacteria</taxon>
        <taxon>Burkholderiales</taxon>
        <taxon>Burkholderiaceae</taxon>
        <taxon>Paraburkholderia</taxon>
    </lineage>
</organism>
<evidence type="ECO:0000313" key="7">
    <source>
        <dbReference type="Proteomes" id="UP000199120"/>
    </source>
</evidence>
<keyword evidence="1" id="KW-0805">Transcription regulation</keyword>
<dbReference type="Proteomes" id="UP000199120">
    <property type="component" value="Unassembled WGS sequence"/>
</dbReference>
<feature type="domain" description="HTH araC/xylS-type" evidence="5">
    <location>
        <begin position="210"/>
        <end position="308"/>
    </location>
</feature>
<dbReference type="InterPro" id="IPR037923">
    <property type="entry name" value="HTH-like"/>
</dbReference>
<reference evidence="7" key="1">
    <citation type="submission" date="2016-10" db="EMBL/GenBank/DDBJ databases">
        <authorList>
            <person name="Varghese N."/>
            <person name="Submissions S."/>
        </authorList>
    </citation>
    <scope>NUCLEOTIDE SEQUENCE [LARGE SCALE GENOMIC DNA]</scope>
    <source>
        <strain evidence="7">LMG 26416</strain>
    </source>
</reference>
<dbReference type="InterPro" id="IPR018062">
    <property type="entry name" value="HTH_AraC-typ_CS"/>
</dbReference>